<gene>
    <name evidence="10" type="ORF">ENF32_04610</name>
</gene>
<dbReference type="EMBL" id="DQWS01000171">
    <property type="protein sequence ID" value="HDD53329.1"/>
    <property type="molecule type" value="Genomic_DNA"/>
</dbReference>
<keyword evidence="7 9" id="KW-0472">Membrane</keyword>
<evidence type="ECO:0000256" key="1">
    <source>
        <dbReference type="ARBA" id="ARBA00004651"/>
    </source>
</evidence>
<keyword evidence="3" id="KW-1003">Cell membrane</keyword>
<feature type="transmembrane region" description="Helical" evidence="9">
    <location>
        <begin position="32"/>
        <end position="51"/>
    </location>
</feature>
<dbReference type="InterPro" id="IPR052157">
    <property type="entry name" value="BCAA_transport_permease"/>
</dbReference>
<keyword evidence="2" id="KW-0813">Transport</keyword>
<comment type="caution">
    <text evidence="10">The sequence shown here is derived from an EMBL/GenBank/DDBJ whole genome shotgun (WGS) entry which is preliminary data.</text>
</comment>
<dbReference type="PANTHER" id="PTHR11795:SF445">
    <property type="entry name" value="AMINO ACID ABC TRANSPORTER PERMEASE PROTEIN"/>
    <property type="match status" value="1"/>
</dbReference>
<evidence type="ECO:0000256" key="6">
    <source>
        <dbReference type="ARBA" id="ARBA00022989"/>
    </source>
</evidence>
<feature type="transmembrane region" description="Helical" evidence="9">
    <location>
        <begin position="57"/>
        <end position="77"/>
    </location>
</feature>
<dbReference type="PANTHER" id="PTHR11795">
    <property type="entry name" value="BRANCHED-CHAIN AMINO ACID TRANSPORT SYSTEM PERMEASE PROTEIN LIVH"/>
    <property type="match status" value="1"/>
</dbReference>
<comment type="similarity">
    <text evidence="8">Belongs to the binding-protein-dependent transport system permease family. LivHM subfamily.</text>
</comment>
<keyword evidence="5" id="KW-0029">Amino-acid transport</keyword>
<evidence type="ECO:0000256" key="5">
    <source>
        <dbReference type="ARBA" id="ARBA00022970"/>
    </source>
</evidence>
<feature type="transmembrane region" description="Helical" evidence="9">
    <location>
        <begin position="6"/>
        <end position="25"/>
    </location>
</feature>
<evidence type="ECO:0000313" key="10">
    <source>
        <dbReference type="EMBL" id="HDD53329.1"/>
    </source>
</evidence>
<accession>A0A7C0Y8M2</accession>
<evidence type="ECO:0000256" key="9">
    <source>
        <dbReference type="SAM" id="Phobius"/>
    </source>
</evidence>
<keyword evidence="6 9" id="KW-1133">Transmembrane helix</keyword>
<organism evidence="10">
    <name type="scientific">Thermosulfidibacter takaii</name>
    <dbReference type="NCBI Taxonomy" id="412593"/>
    <lineage>
        <taxon>Bacteria</taxon>
        <taxon>Pseudomonadati</taxon>
        <taxon>Thermosulfidibacterota</taxon>
        <taxon>Thermosulfidibacteria</taxon>
        <taxon>Thermosulfidibacterales</taxon>
        <taxon>Thermosulfidibacteraceae</taxon>
    </lineage>
</organism>
<comment type="subcellular location">
    <subcellularLocation>
        <location evidence="1">Cell membrane</location>
        <topology evidence="1">Multi-pass membrane protein</topology>
    </subcellularLocation>
</comment>
<keyword evidence="4 9" id="KW-0812">Transmembrane</keyword>
<sequence>MLGETLLMALSLGAFYSLLGIAFYFSWEGAGVVNIAFGEMALVVPYVLLLLHRKGGWSWYAAMWPALLSAFLWAPLLWMMVRRLVGLATLVFTLGLAFVLQRLMVILFTVDYRVLEVEWRGVELGGILWPGPFVMLFGVSWVVILCLLIFFRTTMKGLAMRAYLQDKTLAALLGVSGEGAKFFFLLGGLMLTGLSGFLFSIFHPFNPFEGLKLTIAAFTVALLTRGGRLAPLLVGGVLLGMAETMAGYWAGYQWQEGARALALLGAVAWRSWRDVLE</sequence>
<protein>
    <recommendedName>
        <fullName evidence="11">Branched-chain amino acid ABC transporter permease</fullName>
    </recommendedName>
</protein>
<feature type="transmembrane region" description="Helical" evidence="9">
    <location>
        <begin position="84"/>
        <end position="107"/>
    </location>
</feature>
<proteinExistence type="inferred from homology"/>
<evidence type="ECO:0000256" key="7">
    <source>
        <dbReference type="ARBA" id="ARBA00023136"/>
    </source>
</evidence>
<dbReference type="Pfam" id="PF02653">
    <property type="entry name" value="BPD_transp_2"/>
    <property type="match status" value="1"/>
</dbReference>
<reference evidence="10" key="1">
    <citation type="journal article" date="2020" name="mSystems">
        <title>Genome- and Community-Level Interaction Insights into Carbon Utilization and Element Cycling Functions of Hydrothermarchaeota in Hydrothermal Sediment.</title>
        <authorList>
            <person name="Zhou Z."/>
            <person name="Liu Y."/>
            <person name="Xu W."/>
            <person name="Pan J."/>
            <person name="Luo Z.H."/>
            <person name="Li M."/>
        </authorList>
    </citation>
    <scope>NUCLEOTIDE SEQUENCE [LARGE SCALE GENOMIC DNA]</scope>
    <source>
        <strain evidence="10">HyVt-115</strain>
    </source>
</reference>
<dbReference type="InterPro" id="IPR001851">
    <property type="entry name" value="ABC_transp_permease"/>
</dbReference>
<evidence type="ECO:0000256" key="8">
    <source>
        <dbReference type="ARBA" id="ARBA00037998"/>
    </source>
</evidence>
<dbReference type="Proteomes" id="UP000885690">
    <property type="component" value="Unassembled WGS sequence"/>
</dbReference>
<feature type="transmembrane region" description="Helical" evidence="9">
    <location>
        <begin position="127"/>
        <end position="151"/>
    </location>
</feature>
<dbReference type="GO" id="GO:0005886">
    <property type="term" value="C:plasma membrane"/>
    <property type="evidence" value="ECO:0007669"/>
    <property type="project" value="UniProtKB-SubCell"/>
</dbReference>
<evidence type="ECO:0000256" key="4">
    <source>
        <dbReference type="ARBA" id="ARBA00022692"/>
    </source>
</evidence>
<evidence type="ECO:0000256" key="2">
    <source>
        <dbReference type="ARBA" id="ARBA00022448"/>
    </source>
</evidence>
<name>A0A7C0Y8M2_9BACT</name>
<evidence type="ECO:0008006" key="11">
    <source>
        <dbReference type="Google" id="ProtNLM"/>
    </source>
</evidence>
<dbReference type="GO" id="GO:0006865">
    <property type="term" value="P:amino acid transport"/>
    <property type="evidence" value="ECO:0007669"/>
    <property type="project" value="UniProtKB-KW"/>
</dbReference>
<feature type="transmembrane region" description="Helical" evidence="9">
    <location>
        <begin position="182"/>
        <end position="203"/>
    </location>
</feature>
<dbReference type="AlphaFoldDB" id="A0A7C0Y8M2"/>
<dbReference type="GO" id="GO:0022857">
    <property type="term" value="F:transmembrane transporter activity"/>
    <property type="evidence" value="ECO:0007669"/>
    <property type="project" value="InterPro"/>
</dbReference>
<evidence type="ECO:0000256" key="3">
    <source>
        <dbReference type="ARBA" id="ARBA00022475"/>
    </source>
</evidence>